<dbReference type="EMBL" id="CP045489">
    <property type="protein sequence ID" value="QFU84477.1"/>
    <property type="molecule type" value="Genomic_DNA"/>
</dbReference>
<dbReference type="RefSeq" id="WP_152943991.1">
    <property type="nucleotide sequence ID" value="NZ_CP045489.1"/>
</dbReference>
<gene>
    <name evidence="2" type="ORF">GCU68_18280</name>
</gene>
<evidence type="ECO:0000256" key="1">
    <source>
        <dbReference type="SAM" id="Phobius"/>
    </source>
</evidence>
<dbReference type="AlphaFoldDB" id="A0A5P9P907"/>
<evidence type="ECO:0000313" key="2">
    <source>
        <dbReference type="EMBL" id="QFU84477.1"/>
    </source>
</evidence>
<accession>A0A5P9P907</accession>
<keyword evidence="1" id="KW-0472">Membrane</keyword>
<reference evidence="2 3" key="1">
    <citation type="journal article" date="2007" name="Int. J. Syst. Evol. Microbiol.">
        <title>Natronorubrum sulfidifaciens sp. nov., an extremely haloalkaliphilic archaeon isolated from Aiding salt lake in Xin-Jiang, China.</title>
        <authorList>
            <person name="Cui H.L."/>
            <person name="Tohty D."/>
            <person name="Liu H.C."/>
            <person name="Liu S.J."/>
            <person name="Oren A."/>
            <person name="Zhou P.J."/>
        </authorList>
    </citation>
    <scope>NUCLEOTIDE SEQUENCE [LARGE SCALE GENOMIC DNA]</scope>
    <source>
        <strain evidence="2 3">7-3</strain>
        <plasmid evidence="2">unnamed1</plasmid>
    </source>
</reference>
<geneLocation type="plasmid" evidence="2 3">
    <name>unnamed1</name>
</geneLocation>
<feature type="transmembrane region" description="Helical" evidence="1">
    <location>
        <begin position="40"/>
        <end position="58"/>
    </location>
</feature>
<dbReference type="KEGG" id="nas:GCU68_18280"/>
<sequence>MNLSFRYPDGLVVLLGIVIAVLASIVLPATGYSGGVNLNWLQLSGLAIMFLGIALIMWNDRKE</sequence>
<evidence type="ECO:0000313" key="3">
    <source>
        <dbReference type="Proteomes" id="UP000326170"/>
    </source>
</evidence>
<proteinExistence type="predicted"/>
<name>A0A5P9P907_9EURY</name>
<dbReference type="Proteomes" id="UP000326170">
    <property type="component" value="Plasmid unnamed1"/>
</dbReference>
<keyword evidence="2" id="KW-0614">Plasmid</keyword>
<feature type="transmembrane region" description="Helical" evidence="1">
    <location>
        <begin position="12"/>
        <end position="34"/>
    </location>
</feature>
<keyword evidence="1" id="KW-1133">Transmembrane helix</keyword>
<organism evidence="2 3">
    <name type="scientific">Natronorubrum aibiense</name>
    <dbReference type="NCBI Taxonomy" id="348826"/>
    <lineage>
        <taxon>Archaea</taxon>
        <taxon>Methanobacteriati</taxon>
        <taxon>Methanobacteriota</taxon>
        <taxon>Stenosarchaea group</taxon>
        <taxon>Halobacteria</taxon>
        <taxon>Halobacteriales</taxon>
        <taxon>Natrialbaceae</taxon>
        <taxon>Natronorubrum</taxon>
    </lineage>
</organism>
<keyword evidence="3" id="KW-1185">Reference proteome</keyword>
<dbReference type="GeneID" id="42303013"/>
<keyword evidence="1" id="KW-0812">Transmembrane</keyword>
<protein>
    <submittedName>
        <fullName evidence="2">Uncharacterized protein</fullName>
    </submittedName>
</protein>
<dbReference type="OrthoDB" id="379233at2157"/>